<reference evidence="1 2" key="1">
    <citation type="submission" date="2016-02" db="EMBL/GenBank/DDBJ databases">
        <title>Comparison of Clostridium stercorarium subspecies using comparative genomics and transcriptomics.</title>
        <authorList>
            <person name="Schellenberg J."/>
            <person name="Thallinger G."/>
            <person name="Levin D.B."/>
            <person name="Zhang X."/>
            <person name="Alvare G."/>
            <person name="Fristensky B."/>
            <person name="Sparling R."/>
        </authorList>
    </citation>
    <scope>NUCLEOTIDE SEQUENCE [LARGE SCALE GENOMIC DNA]</scope>
    <source>
        <strain evidence="1 2">DSM 2910</strain>
    </source>
</reference>
<dbReference type="InterPro" id="IPR003772">
    <property type="entry name" value="YceD"/>
</dbReference>
<evidence type="ECO:0000313" key="2">
    <source>
        <dbReference type="Proteomes" id="UP000092971"/>
    </source>
</evidence>
<dbReference type="AlphaFoldDB" id="A0A1B1YBP2"/>
<dbReference type="EMBL" id="CP014672">
    <property type="protein sequence ID" value="ANW98183.1"/>
    <property type="molecule type" value="Genomic_DNA"/>
</dbReference>
<protein>
    <recommendedName>
        <fullName evidence="3">DUF177 domain-containing protein</fullName>
    </recommendedName>
</protein>
<sequence length="174" mass="19092">MVVDISEVVKVPGTEIKINKSGVIENLTDIYGSISVVGPVTFDGVIANMDGVLHLEGDARCTYVTSCDYCNSEIVRDLKVKINEDLVDEQKGSPEEDQYTFSGNVLYLDKILSDQIVLAMPLHHRCSNNCRIICEKCGKPITGEGCGCRDDNDGQPIDPRLAALKDLLEKKNTD</sequence>
<evidence type="ECO:0008006" key="3">
    <source>
        <dbReference type="Google" id="ProtNLM"/>
    </source>
</evidence>
<name>A0A1B1YBP2_THEST</name>
<dbReference type="Proteomes" id="UP000092971">
    <property type="component" value="Chromosome"/>
</dbReference>
<dbReference type="Pfam" id="PF02620">
    <property type="entry name" value="YceD"/>
    <property type="match status" value="1"/>
</dbReference>
<accession>A0A1B1YBP2</accession>
<dbReference type="RefSeq" id="WP_015358470.1">
    <property type="nucleotide sequence ID" value="NZ_CP014672.1"/>
</dbReference>
<organism evidence="1 2">
    <name type="scientific">Thermoclostridium stercorarium subsp. thermolacticum DSM 2910</name>
    <dbReference type="NCBI Taxonomy" id="1121336"/>
    <lineage>
        <taxon>Bacteria</taxon>
        <taxon>Bacillati</taxon>
        <taxon>Bacillota</taxon>
        <taxon>Clostridia</taxon>
        <taxon>Eubacteriales</taxon>
        <taxon>Oscillospiraceae</taxon>
        <taxon>Thermoclostridium</taxon>
    </lineage>
</organism>
<dbReference type="OrthoDB" id="9790372at2"/>
<evidence type="ECO:0000313" key="1">
    <source>
        <dbReference type="EMBL" id="ANW98183.1"/>
    </source>
</evidence>
<proteinExistence type="predicted"/>
<gene>
    <name evidence="1" type="ORF">CSTERTH_03575</name>
</gene>